<dbReference type="GO" id="GO:0005634">
    <property type="term" value="C:nucleus"/>
    <property type="evidence" value="ECO:0007669"/>
    <property type="project" value="TreeGrafter"/>
</dbReference>
<keyword evidence="1 7" id="KW-0963">Cytoplasm</keyword>
<dbReference type="PANTHER" id="PTHR31553">
    <property type="entry name" value="NF-KAPPA-B ESSENTIAL MODULATOR"/>
    <property type="match status" value="1"/>
</dbReference>
<feature type="region of interest" description="Disordered" evidence="9">
    <location>
        <begin position="56"/>
        <end position="89"/>
    </location>
</feature>
<feature type="non-terminal residue" evidence="11">
    <location>
        <position position="1"/>
    </location>
</feature>
<evidence type="ECO:0000313" key="12">
    <source>
        <dbReference type="Proteomes" id="UP000657035"/>
    </source>
</evidence>
<evidence type="ECO:0000256" key="5">
    <source>
        <dbReference type="ARBA" id="ARBA00023054"/>
    </source>
</evidence>
<gene>
    <name evidence="11" type="primary">Optn</name>
    <name evidence="11" type="ORF">ANHANH_R14868</name>
</gene>
<dbReference type="GO" id="GO:0055037">
    <property type="term" value="C:recycling endosome"/>
    <property type="evidence" value="ECO:0007669"/>
    <property type="project" value="UniProtKB-SubCell"/>
</dbReference>
<comment type="caution">
    <text evidence="11">The sequence shown here is derived from an EMBL/GenBank/DDBJ whole genome shotgun (WGS) entry which is preliminary data.</text>
</comment>
<dbReference type="GO" id="GO:0070530">
    <property type="term" value="F:K63-linked polyubiquitin modification-dependent protein binding"/>
    <property type="evidence" value="ECO:0007669"/>
    <property type="project" value="InterPro"/>
</dbReference>
<dbReference type="PANTHER" id="PTHR31553:SF2">
    <property type="entry name" value="OPTINEURIN"/>
    <property type="match status" value="1"/>
</dbReference>
<keyword evidence="7" id="KW-0968">Cytoplasmic vesicle</keyword>
<dbReference type="GO" id="GO:0048471">
    <property type="term" value="C:perinuclear region of cytoplasm"/>
    <property type="evidence" value="ECO:0007669"/>
    <property type="project" value="UniProtKB-SubCell"/>
</dbReference>
<dbReference type="AlphaFoldDB" id="A0A851QLV7"/>
<name>A0A851QLV7_ANHAN</name>
<proteinExistence type="predicted"/>
<keyword evidence="7" id="KW-0967">Endosome</keyword>
<dbReference type="PROSITE" id="PS51801">
    <property type="entry name" value="ZF_CCHC_NOA"/>
    <property type="match status" value="1"/>
</dbReference>
<dbReference type="GO" id="GO:0005794">
    <property type="term" value="C:Golgi apparatus"/>
    <property type="evidence" value="ECO:0007669"/>
    <property type="project" value="UniProtKB-SubCell"/>
</dbReference>
<evidence type="ECO:0000256" key="2">
    <source>
        <dbReference type="ARBA" id="ARBA00022723"/>
    </source>
</evidence>
<keyword evidence="12" id="KW-1185">Reference proteome</keyword>
<dbReference type="GO" id="GO:0008270">
    <property type="term" value="F:zinc ion binding"/>
    <property type="evidence" value="ECO:0007669"/>
    <property type="project" value="UniProtKB-KW"/>
</dbReference>
<dbReference type="Proteomes" id="UP000657035">
    <property type="component" value="Unassembled WGS sequence"/>
</dbReference>
<evidence type="ECO:0000256" key="9">
    <source>
        <dbReference type="SAM" id="MobiDB-lite"/>
    </source>
</evidence>
<evidence type="ECO:0000313" key="11">
    <source>
        <dbReference type="EMBL" id="NXC78844.1"/>
    </source>
</evidence>
<protein>
    <recommendedName>
        <fullName evidence="7">Optineurin</fullName>
    </recommendedName>
</protein>
<evidence type="ECO:0000256" key="8">
    <source>
        <dbReference type="SAM" id="Coils"/>
    </source>
</evidence>
<comment type="subcellular location">
    <subcellularLocation>
        <location evidence="7">Cytoplasm</location>
        <location evidence="7">Perinuclear region</location>
    </subcellularLocation>
    <subcellularLocation>
        <location evidence="7">Golgi apparatus</location>
    </subcellularLocation>
    <subcellularLocation>
        <location evidence="7">Golgi apparatus</location>
        <location evidence="7">trans-Golgi network</location>
    </subcellularLocation>
    <subcellularLocation>
        <location evidence="7">Cytoplasmic vesicle</location>
        <location evidence="7">Autophagosome</location>
    </subcellularLocation>
    <subcellularLocation>
        <location evidence="7">Cytoplasmic vesicle</location>
    </subcellularLocation>
    <subcellularLocation>
        <location evidence="7">Recycling endosome</location>
    </subcellularLocation>
</comment>
<dbReference type="EMBL" id="WBMU01008727">
    <property type="protein sequence ID" value="NXC78844.1"/>
    <property type="molecule type" value="Genomic_DNA"/>
</dbReference>
<dbReference type="Pfam" id="PF16516">
    <property type="entry name" value="CC2-LZ"/>
    <property type="match status" value="1"/>
</dbReference>
<feature type="domain" description="CCHC NOA-type" evidence="10">
    <location>
        <begin position="83"/>
        <end position="113"/>
    </location>
</feature>
<dbReference type="Gene3D" id="1.20.5.990">
    <property type="entry name" value="Nemo cc2-lz domain - 1d5 darpin complex"/>
    <property type="match status" value="1"/>
</dbReference>
<dbReference type="GO" id="GO:0090161">
    <property type="term" value="P:Golgi ribbon formation"/>
    <property type="evidence" value="ECO:0007669"/>
    <property type="project" value="TreeGrafter"/>
</dbReference>
<dbReference type="GO" id="GO:0005776">
    <property type="term" value="C:autophagosome"/>
    <property type="evidence" value="ECO:0007669"/>
    <property type="project" value="UniProtKB-SubCell"/>
</dbReference>
<dbReference type="OrthoDB" id="6343844at2759"/>
<comment type="function">
    <text evidence="7">May act by regulating membrane trafficking and cellular morphogenesis.</text>
</comment>
<feature type="coiled-coil region" evidence="8">
    <location>
        <begin position="16"/>
        <end position="43"/>
    </location>
</feature>
<dbReference type="GO" id="GO:0043122">
    <property type="term" value="P:regulation of canonical NF-kappaB signal transduction"/>
    <property type="evidence" value="ECO:0007669"/>
    <property type="project" value="TreeGrafter"/>
</dbReference>
<dbReference type="InterPro" id="IPR032419">
    <property type="entry name" value="CC2-LZ_dom"/>
</dbReference>
<evidence type="ECO:0000259" key="10">
    <source>
        <dbReference type="PROSITE" id="PS51801"/>
    </source>
</evidence>
<dbReference type="InterPro" id="IPR051301">
    <property type="entry name" value="Optineurin/NFkB_EssMod"/>
</dbReference>
<keyword evidence="3 6" id="KW-0863">Zinc-finger</keyword>
<evidence type="ECO:0000256" key="7">
    <source>
        <dbReference type="RuleBase" id="RU367122"/>
    </source>
</evidence>
<keyword evidence="5 8" id="KW-0175">Coiled coil</keyword>
<reference evidence="11" key="1">
    <citation type="submission" date="2019-09" db="EMBL/GenBank/DDBJ databases">
        <title>Bird 10,000 Genomes (B10K) Project - Family phase.</title>
        <authorList>
            <person name="Zhang G."/>
        </authorList>
    </citation>
    <scope>NUCLEOTIDE SEQUENCE</scope>
    <source>
        <strain evidence="11">B10K-CU-031-38</strain>
    </source>
</reference>
<feature type="non-terminal residue" evidence="11">
    <location>
        <position position="113"/>
    </location>
</feature>
<accession>A0A851QLV7</accession>
<evidence type="ECO:0000256" key="4">
    <source>
        <dbReference type="ARBA" id="ARBA00022833"/>
    </source>
</evidence>
<keyword evidence="2 7" id="KW-0479">Metal-binding</keyword>
<sequence>QAEIYSSDFHAERAAREKLHEEKERLAAQLEYVKKQNTQLQDEMDSMGRRSLNEMQRRHLSQGGNPHGGGPSLVGRGTDWQHQGNIPEHACPKCNEILPDLDSLQIHIMDCIN</sequence>
<evidence type="ECO:0000256" key="3">
    <source>
        <dbReference type="ARBA" id="ARBA00022771"/>
    </source>
</evidence>
<dbReference type="Pfam" id="PF18414">
    <property type="entry name" value="zf_C2H2_10"/>
    <property type="match status" value="1"/>
</dbReference>
<evidence type="ECO:0000256" key="6">
    <source>
        <dbReference type="PROSITE-ProRule" id="PRU01142"/>
    </source>
</evidence>
<keyword evidence="7" id="KW-0333">Golgi apparatus</keyword>
<dbReference type="GO" id="GO:0034067">
    <property type="term" value="P:protein localization to Golgi apparatus"/>
    <property type="evidence" value="ECO:0007669"/>
    <property type="project" value="TreeGrafter"/>
</dbReference>
<organism evidence="11 12">
    <name type="scientific">Anhinga anhinga</name>
    <name type="common">Anhinga</name>
    <name type="synonym">Plotus anhinga</name>
    <dbReference type="NCBI Taxonomy" id="56067"/>
    <lineage>
        <taxon>Eukaryota</taxon>
        <taxon>Metazoa</taxon>
        <taxon>Chordata</taxon>
        <taxon>Craniata</taxon>
        <taxon>Vertebrata</taxon>
        <taxon>Euteleostomi</taxon>
        <taxon>Archelosauria</taxon>
        <taxon>Archosauria</taxon>
        <taxon>Dinosauria</taxon>
        <taxon>Saurischia</taxon>
        <taxon>Theropoda</taxon>
        <taxon>Coelurosauria</taxon>
        <taxon>Aves</taxon>
        <taxon>Neognathae</taxon>
        <taxon>Neoaves</taxon>
        <taxon>Aequornithes</taxon>
        <taxon>Suliformes</taxon>
        <taxon>Anhingidae</taxon>
        <taxon>Anhinga</taxon>
    </lineage>
</organism>
<evidence type="ECO:0000256" key="1">
    <source>
        <dbReference type="ARBA" id="ARBA00022490"/>
    </source>
</evidence>
<dbReference type="InterPro" id="IPR034735">
    <property type="entry name" value="NEMO_ZF"/>
</dbReference>
<keyword evidence="4 7" id="KW-0862">Zinc</keyword>